<reference evidence="1" key="1">
    <citation type="submission" date="2023-02" db="EMBL/GenBank/DDBJ databases">
        <authorList>
            <person name="Palmer J.M."/>
        </authorList>
    </citation>
    <scope>NUCLEOTIDE SEQUENCE</scope>
    <source>
        <strain evidence="1">FW57</strain>
    </source>
</reference>
<dbReference type="AlphaFoldDB" id="A0AAD4EX27"/>
<proteinExistence type="predicted"/>
<gene>
    <name evidence="1" type="ORF">NEMBOFW57_005300</name>
</gene>
<keyword evidence="2" id="KW-1185">Reference proteome</keyword>
<name>A0AAD4EX27_9PEZI</name>
<evidence type="ECO:0000313" key="2">
    <source>
        <dbReference type="Proteomes" id="UP001197093"/>
    </source>
</evidence>
<comment type="caution">
    <text evidence="1">The sequence shown here is derived from an EMBL/GenBank/DDBJ whole genome shotgun (WGS) entry which is preliminary data.</text>
</comment>
<dbReference type="EMBL" id="JAHCVI010000002">
    <property type="protein sequence ID" value="KAG7288940.1"/>
    <property type="molecule type" value="Genomic_DNA"/>
</dbReference>
<evidence type="ECO:0000313" key="1">
    <source>
        <dbReference type="EMBL" id="KAG7288940.1"/>
    </source>
</evidence>
<accession>A0AAD4EX27</accession>
<organism evidence="1 2">
    <name type="scientific">Staphylotrichum longicolle</name>
    <dbReference type="NCBI Taxonomy" id="669026"/>
    <lineage>
        <taxon>Eukaryota</taxon>
        <taxon>Fungi</taxon>
        <taxon>Dikarya</taxon>
        <taxon>Ascomycota</taxon>
        <taxon>Pezizomycotina</taxon>
        <taxon>Sordariomycetes</taxon>
        <taxon>Sordariomycetidae</taxon>
        <taxon>Sordariales</taxon>
        <taxon>Chaetomiaceae</taxon>
        <taxon>Staphylotrichum</taxon>
    </lineage>
</organism>
<sequence>MSLPDLPHLSRYGLINLEYLRNLASAGFSPDILMPLLPSCFEVRGFPEARGVYISITHLDVIAERLGLRVEDDYDVDRADTSLDEYTYQDWYLLAPNPMSKIFPVKRTTDQVLTCFTPPTFTPLRTFLEDHFEAKTYLDSQVIHDPEKLFVADSTEPLPHSCGGSVEAASNDSQVLRFRRSNLPKPSLLLETKEKRRAEETDAWIQEQEEVRRLRRRGTGKGNRADITPTEFVQKATPV</sequence>
<protein>
    <submittedName>
        <fullName evidence="1">Uncharacterized protein</fullName>
    </submittedName>
</protein>
<dbReference type="Proteomes" id="UP001197093">
    <property type="component" value="Unassembled WGS sequence"/>
</dbReference>